<dbReference type="RefSeq" id="WP_057908055.1">
    <property type="nucleotide sequence ID" value="NZ_AYZB01000020.1"/>
</dbReference>
<accession>A0AA89I2F7</accession>
<dbReference type="Proteomes" id="UP000050823">
    <property type="component" value="Unassembled WGS sequence"/>
</dbReference>
<dbReference type="PROSITE" id="PS50052">
    <property type="entry name" value="GUANYLATE_KINASE_2"/>
    <property type="match status" value="1"/>
</dbReference>
<evidence type="ECO:0000256" key="3">
    <source>
        <dbReference type="ARBA" id="ARBA00022679"/>
    </source>
</evidence>
<comment type="caution">
    <text evidence="7">The sequence shown here is derived from an EMBL/GenBank/DDBJ whole genome shotgun (WGS) entry which is preliminary data.</text>
</comment>
<gene>
    <name evidence="7" type="ORF">FC90_GL000317</name>
</gene>
<comment type="similarity">
    <text evidence="2">Belongs to the guanylate kinase family.</text>
</comment>
<dbReference type="SUPFAM" id="SSF52540">
    <property type="entry name" value="P-loop containing nucleoside triphosphate hydrolases"/>
    <property type="match status" value="1"/>
</dbReference>
<dbReference type="EMBL" id="AYZB01000020">
    <property type="protein sequence ID" value="KRM23363.1"/>
    <property type="molecule type" value="Genomic_DNA"/>
</dbReference>
<evidence type="ECO:0000259" key="6">
    <source>
        <dbReference type="PROSITE" id="PS50052"/>
    </source>
</evidence>
<dbReference type="Pfam" id="PF00625">
    <property type="entry name" value="Guanylate_kin"/>
    <property type="match status" value="1"/>
</dbReference>
<comment type="catalytic activity">
    <reaction evidence="5">
        <text>GMP + ATP = GDP + ADP</text>
        <dbReference type="Rhea" id="RHEA:20780"/>
        <dbReference type="ChEBI" id="CHEBI:30616"/>
        <dbReference type="ChEBI" id="CHEBI:58115"/>
        <dbReference type="ChEBI" id="CHEBI:58189"/>
        <dbReference type="ChEBI" id="CHEBI:456216"/>
        <dbReference type="EC" id="2.7.4.8"/>
    </reaction>
</comment>
<keyword evidence="3" id="KW-0808">Transferase</keyword>
<sequence length="186" mass="20972">MVVKQLLVITGATGSGKTTVSHYLKTAFQIPQVVTHTTRPRRHNEVDGVDYYFETPTTLAQKHLIESVTYSGYQYGSSYEALDLAWQKAPLISLVVDTQGAQTYLEVFPKIVSVLFLTVSESQSLITRLEKRKDRPEAIQKRITSAEFKRDLILPPTLNQQATVLRNDDWESTKQALAALIATFRN</sequence>
<evidence type="ECO:0000256" key="5">
    <source>
        <dbReference type="ARBA" id="ARBA00048594"/>
    </source>
</evidence>
<dbReference type="InterPro" id="IPR008145">
    <property type="entry name" value="GK/Ca_channel_bsu"/>
</dbReference>
<feature type="domain" description="Guanylate kinase-like" evidence="6">
    <location>
        <begin position="4"/>
        <end position="182"/>
    </location>
</feature>
<dbReference type="InterPro" id="IPR008144">
    <property type="entry name" value="Guanylate_kin-like_dom"/>
</dbReference>
<dbReference type="InterPro" id="IPR027417">
    <property type="entry name" value="P-loop_NTPase"/>
</dbReference>
<evidence type="ECO:0000313" key="8">
    <source>
        <dbReference type="Proteomes" id="UP000050823"/>
    </source>
</evidence>
<dbReference type="GO" id="GO:0004385">
    <property type="term" value="F:GMP kinase activity"/>
    <property type="evidence" value="ECO:0007669"/>
    <property type="project" value="UniProtKB-EC"/>
</dbReference>
<dbReference type="SMART" id="SM00072">
    <property type="entry name" value="GuKc"/>
    <property type="match status" value="1"/>
</dbReference>
<protein>
    <submittedName>
        <fullName evidence="7">Guanylate kinase family protein</fullName>
    </submittedName>
</protein>
<proteinExistence type="inferred from homology"/>
<dbReference type="AlphaFoldDB" id="A0AA89I2F7"/>
<evidence type="ECO:0000256" key="2">
    <source>
        <dbReference type="ARBA" id="ARBA00005790"/>
    </source>
</evidence>
<reference evidence="7 8" key="1">
    <citation type="journal article" date="2015" name="Genome Announc.">
        <title>Expanding the biotechnology potential of lactobacilli through comparative genomics of 213 strains and associated genera.</title>
        <authorList>
            <person name="Sun Z."/>
            <person name="Harris H.M."/>
            <person name="McCann A."/>
            <person name="Guo C."/>
            <person name="Argimon S."/>
            <person name="Zhang W."/>
            <person name="Yang X."/>
            <person name="Jeffery I.B."/>
            <person name="Cooney J.C."/>
            <person name="Kagawa T.F."/>
            <person name="Liu W."/>
            <person name="Song Y."/>
            <person name="Salvetti E."/>
            <person name="Wrobel A."/>
            <person name="Rasinkangas P."/>
            <person name="Parkhill J."/>
            <person name="Rea M.C."/>
            <person name="O'Sullivan O."/>
            <person name="Ritari J."/>
            <person name="Douillard F.P."/>
            <person name="Paul Ross R."/>
            <person name="Yang R."/>
            <person name="Briner A.E."/>
            <person name="Felis G.E."/>
            <person name="de Vos W.M."/>
            <person name="Barrangou R."/>
            <person name="Klaenhammer T.R."/>
            <person name="Caufield P.W."/>
            <person name="Cui Y."/>
            <person name="Zhang H."/>
            <person name="O'Toole P.W."/>
        </authorList>
    </citation>
    <scope>NUCLEOTIDE SEQUENCE [LARGE SCALE GENOMIC DNA]</scope>
    <source>
        <strain evidence="7 8">DSM 20719</strain>
    </source>
</reference>
<evidence type="ECO:0000313" key="7">
    <source>
        <dbReference type="EMBL" id="KRM23363.1"/>
    </source>
</evidence>
<evidence type="ECO:0000256" key="4">
    <source>
        <dbReference type="ARBA" id="ARBA00022777"/>
    </source>
</evidence>
<evidence type="ECO:0000256" key="1">
    <source>
        <dbReference type="ARBA" id="ARBA00003531"/>
    </source>
</evidence>
<dbReference type="PANTHER" id="PTHR23117:SF13">
    <property type="entry name" value="GUANYLATE KINASE"/>
    <property type="match status" value="1"/>
</dbReference>
<comment type="function">
    <text evidence="1">Essential for recycling GMP and indirectly, cGMP.</text>
</comment>
<organism evidence="7 8">
    <name type="scientific">Latilactobacillus graminis DSM 20719</name>
    <dbReference type="NCBI Taxonomy" id="1423752"/>
    <lineage>
        <taxon>Bacteria</taxon>
        <taxon>Bacillati</taxon>
        <taxon>Bacillota</taxon>
        <taxon>Bacilli</taxon>
        <taxon>Lactobacillales</taxon>
        <taxon>Lactobacillaceae</taxon>
        <taxon>Latilactobacillus</taxon>
    </lineage>
</organism>
<dbReference type="Gene3D" id="3.40.50.300">
    <property type="entry name" value="P-loop containing nucleotide triphosphate hydrolases"/>
    <property type="match status" value="1"/>
</dbReference>
<dbReference type="GO" id="GO:0005829">
    <property type="term" value="C:cytosol"/>
    <property type="evidence" value="ECO:0007669"/>
    <property type="project" value="TreeGrafter"/>
</dbReference>
<name>A0AA89I2F7_9LACO</name>
<dbReference type="PANTHER" id="PTHR23117">
    <property type="entry name" value="GUANYLATE KINASE-RELATED"/>
    <property type="match status" value="1"/>
</dbReference>
<keyword evidence="4 7" id="KW-0418">Kinase</keyword>